<accession>A0A7W3N2D4</accession>
<comment type="caution">
    <text evidence="1">The sequence shown here is derived from an EMBL/GenBank/DDBJ whole genome shotgun (WGS) entry which is preliminary data.</text>
</comment>
<dbReference type="RefSeq" id="WP_182707241.1">
    <property type="nucleotide sequence ID" value="NZ_JACJII010000001.1"/>
</dbReference>
<sequence>MVALARATAHDGRQRVLDHAPHSLQGLQHLRLALRQAIHAADAEDDLHRVQPWLWNAAISGDRPLIRLAGNTATN</sequence>
<reference evidence="1 2" key="1">
    <citation type="submission" date="2020-08" db="EMBL/GenBank/DDBJ databases">
        <title>Sequencing the genomes of 1000 actinobacteria strains.</title>
        <authorList>
            <person name="Klenk H.-P."/>
        </authorList>
    </citation>
    <scope>NUCLEOTIDE SEQUENCE [LARGE SCALE GENOMIC DNA]</scope>
    <source>
        <strain evidence="1 2">DSM 45823</strain>
    </source>
</reference>
<keyword evidence="2" id="KW-1185">Reference proteome</keyword>
<organism evidence="1 2">
    <name type="scientific">Thermomonospora cellulosilytica</name>
    <dbReference type="NCBI Taxonomy" id="1411118"/>
    <lineage>
        <taxon>Bacteria</taxon>
        <taxon>Bacillati</taxon>
        <taxon>Actinomycetota</taxon>
        <taxon>Actinomycetes</taxon>
        <taxon>Streptosporangiales</taxon>
        <taxon>Thermomonosporaceae</taxon>
        <taxon>Thermomonospora</taxon>
    </lineage>
</organism>
<evidence type="ECO:0000313" key="2">
    <source>
        <dbReference type="Proteomes" id="UP000539313"/>
    </source>
</evidence>
<gene>
    <name evidence="1" type="ORF">HNR21_005173</name>
</gene>
<evidence type="ECO:0000313" key="1">
    <source>
        <dbReference type="EMBL" id="MBA9006291.1"/>
    </source>
</evidence>
<dbReference type="EMBL" id="JACJII010000001">
    <property type="protein sequence ID" value="MBA9006291.1"/>
    <property type="molecule type" value="Genomic_DNA"/>
</dbReference>
<dbReference type="AlphaFoldDB" id="A0A7W3N2D4"/>
<dbReference type="Proteomes" id="UP000539313">
    <property type="component" value="Unassembled WGS sequence"/>
</dbReference>
<protein>
    <submittedName>
        <fullName evidence="1">Uncharacterized protein</fullName>
    </submittedName>
</protein>
<proteinExistence type="predicted"/>
<name>A0A7W3N2D4_9ACTN</name>